<dbReference type="GO" id="GO:0009427">
    <property type="term" value="C:bacterial-type flagellum basal body, distal rod, L ring"/>
    <property type="evidence" value="ECO:0007669"/>
    <property type="project" value="InterPro"/>
</dbReference>
<gene>
    <name evidence="7" type="ORF">MNBD_PLANCTO03-808</name>
</gene>
<dbReference type="Pfam" id="PF02107">
    <property type="entry name" value="FlgH"/>
    <property type="match status" value="1"/>
</dbReference>
<evidence type="ECO:0000256" key="5">
    <source>
        <dbReference type="ARBA" id="ARBA00023143"/>
    </source>
</evidence>
<proteinExistence type="predicted"/>
<sequence length="110" mass="12042">MGVNSKQKFKGEGTAKRSDRFTARITAEIIDVKPNGNLVLEARKTVASQNGESKTIVLSGICRQEDITDANTINSSQLADLRLIQSTEGEVTKTAEKGFIPRILEAIFNF</sequence>
<organism evidence="7">
    <name type="scientific">hydrothermal vent metagenome</name>
    <dbReference type="NCBI Taxonomy" id="652676"/>
    <lineage>
        <taxon>unclassified sequences</taxon>
        <taxon>metagenomes</taxon>
        <taxon>ecological metagenomes</taxon>
    </lineage>
</organism>
<evidence type="ECO:0000313" key="7">
    <source>
        <dbReference type="EMBL" id="VAX39215.1"/>
    </source>
</evidence>
<accession>A0A3B1E1S7</accession>
<keyword evidence="6" id="KW-0998">Cell outer membrane</keyword>
<keyword evidence="3" id="KW-0732">Signal</keyword>
<dbReference type="GO" id="GO:0003774">
    <property type="term" value="F:cytoskeletal motor activity"/>
    <property type="evidence" value="ECO:0007669"/>
    <property type="project" value="InterPro"/>
</dbReference>
<dbReference type="PANTHER" id="PTHR34933">
    <property type="entry name" value="FLAGELLAR L-RING PROTEIN"/>
    <property type="match status" value="1"/>
</dbReference>
<evidence type="ECO:0000256" key="2">
    <source>
        <dbReference type="ARBA" id="ARBA00004442"/>
    </source>
</evidence>
<evidence type="ECO:0000256" key="1">
    <source>
        <dbReference type="ARBA" id="ARBA00004365"/>
    </source>
</evidence>
<evidence type="ECO:0000256" key="6">
    <source>
        <dbReference type="ARBA" id="ARBA00023237"/>
    </source>
</evidence>
<protein>
    <recommendedName>
        <fullName evidence="8">Flagellar L-ring protein FlgH</fullName>
    </recommendedName>
</protein>
<reference evidence="7" key="1">
    <citation type="submission" date="2018-06" db="EMBL/GenBank/DDBJ databases">
        <authorList>
            <person name="Zhirakovskaya E."/>
        </authorList>
    </citation>
    <scope>NUCLEOTIDE SEQUENCE</scope>
</reference>
<keyword evidence="4" id="KW-0472">Membrane</keyword>
<dbReference type="PRINTS" id="PR01008">
    <property type="entry name" value="FLGLRINGFLGH"/>
</dbReference>
<evidence type="ECO:0000256" key="4">
    <source>
        <dbReference type="ARBA" id="ARBA00023136"/>
    </source>
</evidence>
<dbReference type="GO" id="GO:0009279">
    <property type="term" value="C:cell outer membrane"/>
    <property type="evidence" value="ECO:0007669"/>
    <property type="project" value="UniProtKB-SubCell"/>
</dbReference>
<dbReference type="PANTHER" id="PTHR34933:SF1">
    <property type="entry name" value="FLAGELLAR L-RING PROTEIN"/>
    <property type="match status" value="1"/>
</dbReference>
<keyword evidence="5" id="KW-0975">Bacterial flagellum</keyword>
<name>A0A3B1E1S7_9ZZZZ</name>
<comment type="subcellular location">
    <subcellularLocation>
        <location evidence="1">Bacterial flagellum</location>
    </subcellularLocation>
    <subcellularLocation>
        <location evidence="2">Cell outer membrane</location>
    </subcellularLocation>
</comment>
<evidence type="ECO:0000256" key="3">
    <source>
        <dbReference type="ARBA" id="ARBA00022729"/>
    </source>
</evidence>
<dbReference type="InterPro" id="IPR000527">
    <property type="entry name" value="Flag_Lring"/>
</dbReference>
<dbReference type="AlphaFoldDB" id="A0A3B1E1S7"/>
<dbReference type="GO" id="GO:0071973">
    <property type="term" value="P:bacterial-type flagellum-dependent cell motility"/>
    <property type="evidence" value="ECO:0007669"/>
    <property type="project" value="InterPro"/>
</dbReference>
<evidence type="ECO:0008006" key="8">
    <source>
        <dbReference type="Google" id="ProtNLM"/>
    </source>
</evidence>
<dbReference type="EMBL" id="UOGK01000209">
    <property type="protein sequence ID" value="VAX39215.1"/>
    <property type="molecule type" value="Genomic_DNA"/>
</dbReference>